<reference evidence="1" key="1">
    <citation type="journal article" date="2002" name="Proc. Natl. Acad. Sci. U.S.A.">
        <title>Mariner-like transposases are widespread and diverse in flowering plants.</title>
        <authorList>
            <person name="Feschotte C."/>
            <person name="Wessler S.R."/>
        </authorList>
    </citation>
    <scope>NUCLEOTIDE SEQUENCE</scope>
</reference>
<protein>
    <submittedName>
        <fullName evidence="1">Transposase</fullName>
    </submittedName>
</protein>
<feature type="non-terminal residue" evidence="1">
    <location>
        <position position="1"/>
    </location>
</feature>
<evidence type="ECO:0000313" key="1">
    <source>
        <dbReference type="EMBL" id="AAL69356.1"/>
    </source>
</evidence>
<feature type="non-terminal residue" evidence="1">
    <location>
        <position position="127"/>
    </location>
</feature>
<dbReference type="AlphaFoldDB" id="Q8W1P3"/>
<sequence length="127" mass="14626">IDEKWFYMTKKDRNYYLLPEEYVPIRSIQNKNCIGKVIFLTAVARPRFNNAGNSIFSGKIGIWPFVKEIPAARRSDNRPKGTLDINSIKVNRDVMREFIIEKLLPAIVASWPTDDVGQTILIQQDNA</sequence>
<dbReference type="GO" id="GO:0003676">
    <property type="term" value="F:nucleic acid binding"/>
    <property type="evidence" value="ECO:0007669"/>
    <property type="project" value="InterPro"/>
</dbReference>
<dbReference type="PANTHER" id="PTHR47169:SF2">
    <property type="entry name" value="OS01G0541250 PROTEIN"/>
    <property type="match status" value="1"/>
</dbReference>
<dbReference type="InterPro" id="IPR036397">
    <property type="entry name" value="RNaseH_sf"/>
</dbReference>
<organism evidence="1">
    <name type="scientific">Triticum aestivum</name>
    <name type="common">Wheat</name>
    <dbReference type="NCBI Taxonomy" id="4565"/>
    <lineage>
        <taxon>Eukaryota</taxon>
        <taxon>Viridiplantae</taxon>
        <taxon>Streptophyta</taxon>
        <taxon>Embryophyta</taxon>
        <taxon>Tracheophyta</taxon>
        <taxon>Spermatophyta</taxon>
        <taxon>Magnoliopsida</taxon>
        <taxon>Liliopsida</taxon>
        <taxon>Poales</taxon>
        <taxon>Poaceae</taxon>
        <taxon>BOP clade</taxon>
        <taxon>Pooideae</taxon>
        <taxon>Triticodae</taxon>
        <taxon>Triticeae</taxon>
        <taxon>Triticinae</taxon>
        <taxon>Triticum</taxon>
    </lineage>
</organism>
<dbReference type="Gene3D" id="3.30.420.10">
    <property type="entry name" value="Ribonuclease H-like superfamily/Ribonuclease H"/>
    <property type="match status" value="1"/>
</dbReference>
<accession>Q8W1P3</accession>
<dbReference type="PANTHER" id="PTHR47169">
    <property type="entry name" value="OS01G0541250 PROTEIN"/>
    <property type="match status" value="1"/>
</dbReference>
<dbReference type="EMBL" id="AF432590">
    <property type="protein sequence ID" value="AAL69356.1"/>
    <property type="molecule type" value="Genomic_DNA"/>
</dbReference>
<proteinExistence type="predicted"/>
<name>Q8W1P3_WHEAT</name>